<dbReference type="InterPro" id="IPR017740">
    <property type="entry name" value="TssA-like"/>
</dbReference>
<keyword evidence="3" id="KW-1185">Reference proteome</keyword>
<feature type="domain" description="ImpA N-terminal" evidence="1">
    <location>
        <begin position="15"/>
        <end position="142"/>
    </location>
</feature>
<accession>A0A1E7Q6K7</accession>
<comment type="caution">
    <text evidence="2">The sequence shown here is derived from an EMBL/GenBank/DDBJ whole genome shotgun (WGS) entry which is preliminary data.</text>
</comment>
<dbReference type="EMBL" id="MKEK01000001">
    <property type="protein sequence ID" value="OEY69740.1"/>
    <property type="molecule type" value="Genomic_DNA"/>
</dbReference>
<dbReference type="Pfam" id="PF06812">
    <property type="entry name" value="ImpA_N"/>
    <property type="match status" value="1"/>
</dbReference>
<reference evidence="3" key="1">
    <citation type="submission" date="2016-09" db="EMBL/GenBank/DDBJ databases">
        <authorList>
            <person name="Wan X."/>
            <person name="Hou S."/>
        </authorList>
    </citation>
    <scope>NUCLEOTIDE SEQUENCE [LARGE SCALE GENOMIC DNA]</scope>
    <source>
        <strain evidence="3">KH87</strain>
    </source>
</reference>
<dbReference type="AlphaFoldDB" id="A0A1E7Q6K7"/>
<name>A0A1E7Q6K7_9GAMM</name>
<protein>
    <submittedName>
        <fullName evidence="2">Type VI secretion protein</fullName>
    </submittedName>
</protein>
<sequence length="369" mass="41362">MLLSDQINFELLTTGVSDDAPSGVDPRFDISPTSQYYQLKDIRGQARAQERAMLAEDDDFQSLALEWRPLSEQLPAILNQQVKDLEYSAWMIEALCRTDGFYGLAQSFKATRLLIEYFWQHLYPSPDEDGLESRIAPLIGLNGYEGDGALITPILSIPLTEQTDAGEFACWQYQRAADISRKDEKRQQLKAEAGIASIEQIKQAVASSSSHFYQNLMQQINAAISEFELLAQAMDSAMADQPQPTSAISATLIKCRDAVNYLAADKLQSLHVIDADETIAGSDYDHDKSQLAVNSLQQQIQSREQVLRSLKQAAEFFRQTEPHSPISYALEQVLHWSGLSLPELLQEMMDDSSSRNQFFRLAGIPQQST</sequence>
<evidence type="ECO:0000313" key="2">
    <source>
        <dbReference type="EMBL" id="OEY69740.1"/>
    </source>
</evidence>
<dbReference type="STRING" id="1628148.BI198_09315"/>
<dbReference type="PANTHER" id="PTHR37951">
    <property type="entry name" value="CYTOPLASMIC PROTEIN-RELATED"/>
    <property type="match status" value="1"/>
</dbReference>
<dbReference type="RefSeq" id="WP_070049310.1">
    <property type="nucleotide sequence ID" value="NZ_CBCSDO010000004.1"/>
</dbReference>
<proteinExistence type="predicted"/>
<dbReference type="Proteomes" id="UP000242258">
    <property type="component" value="Unassembled WGS sequence"/>
</dbReference>
<dbReference type="PANTHER" id="PTHR37951:SF1">
    <property type="entry name" value="TYPE VI SECRETION SYSTEM COMPONENT TSSA1"/>
    <property type="match status" value="1"/>
</dbReference>
<dbReference type="OrthoDB" id="9771118at2"/>
<organism evidence="2 3">
    <name type="scientific">Rheinheimera salexigens</name>
    <dbReference type="NCBI Taxonomy" id="1628148"/>
    <lineage>
        <taxon>Bacteria</taxon>
        <taxon>Pseudomonadati</taxon>
        <taxon>Pseudomonadota</taxon>
        <taxon>Gammaproteobacteria</taxon>
        <taxon>Chromatiales</taxon>
        <taxon>Chromatiaceae</taxon>
        <taxon>Rheinheimera</taxon>
    </lineage>
</organism>
<gene>
    <name evidence="2" type="ORF">BI198_09315</name>
</gene>
<evidence type="ECO:0000313" key="3">
    <source>
        <dbReference type="Proteomes" id="UP000242258"/>
    </source>
</evidence>
<dbReference type="InterPro" id="IPR010657">
    <property type="entry name" value="ImpA_N"/>
</dbReference>
<dbReference type="NCBIfam" id="TIGR03363">
    <property type="entry name" value="VI_chp_8"/>
    <property type="match status" value="1"/>
</dbReference>
<evidence type="ECO:0000259" key="1">
    <source>
        <dbReference type="Pfam" id="PF06812"/>
    </source>
</evidence>